<evidence type="ECO:0000313" key="3">
    <source>
        <dbReference type="Proteomes" id="UP001216579"/>
    </source>
</evidence>
<evidence type="ECO:0000313" key="2">
    <source>
        <dbReference type="EMBL" id="MDF3290171.1"/>
    </source>
</evidence>
<dbReference type="SUPFAM" id="SSF63817">
    <property type="entry name" value="Sortase"/>
    <property type="match status" value="1"/>
</dbReference>
<dbReference type="Proteomes" id="UP001216579">
    <property type="component" value="Unassembled WGS sequence"/>
</dbReference>
<organism evidence="2 3">
    <name type="scientific">Streptomyces silvisoli</name>
    <dbReference type="NCBI Taxonomy" id="3034235"/>
    <lineage>
        <taxon>Bacteria</taxon>
        <taxon>Bacillati</taxon>
        <taxon>Actinomycetota</taxon>
        <taxon>Actinomycetes</taxon>
        <taxon>Kitasatosporales</taxon>
        <taxon>Streptomycetaceae</taxon>
        <taxon>Streptomyces</taxon>
    </lineage>
</organism>
<name>A0ABT5ZKF4_9ACTN</name>
<dbReference type="InterPro" id="IPR023365">
    <property type="entry name" value="Sortase_dom-sf"/>
</dbReference>
<sequence length="141" mass="14699">MRIPALGRNWAQPVYQGTNPEQLRAGLGHFDGTEAAGQIGNFVLAGHRSGIPSPPLRNIDSITPGASITVSTPQRITYTYTVTSISTVDPADVAVTAQVPGQPSATPTKAMLTLVTCWPADGHSKRVVVEAPLASARGGEL</sequence>
<dbReference type="NCBIfam" id="TIGR01076">
    <property type="entry name" value="sortase_fam"/>
    <property type="match status" value="1"/>
</dbReference>
<dbReference type="InterPro" id="IPR005754">
    <property type="entry name" value="Sortase"/>
</dbReference>
<dbReference type="Gene3D" id="2.40.260.10">
    <property type="entry name" value="Sortase"/>
    <property type="match status" value="1"/>
</dbReference>
<keyword evidence="3" id="KW-1185">Reference proteome</keyword>
<dbReference type="EMBL" id="JARJBC010000006">
    <property type="protein sequence ID" value="MDF3290171.1"/>
    <property type="molecule type" value="Genomic_DNA"/>
</dbReference>
<protein>
    <submittedName>
        <fullName evidence="2">Class E sortase</fullName>
    </submittedName>
</protein>
<comment type="caution">
    <text evidence="2">The sequence shown here is derived from an EMBL/GenBank/DDBJ whole genome shotgun (WGS) entry which is preliminary data.</text>
</comment>
<dbReference type="RefSeq" id="WP_276093615.1">
    <property type="nucleotide sequence ID" value="NZ_JARJBC010000006.1"/>
</dbReference>
<gene>
    <name evidence="2" type="ORF">P3G67_13130</name>
</gene>
<proteinExistence type="predicted"/>
<dbReference type="InterPro" id="IPR042003">
    <property type="entry name" value="Sortase_E"/>
</dbReference>
<dbReference type="CDD" id="cd05830">
    <property type="entry name" value="Sortase_E"/>
    <property type="match status" value="1"/>
</dbReference>
<reference evidence="2 3" key="1">
    <citation type="submission" date="2023-03" db="EMBL/GenBank/DDBJ databases">
        <title>Draft genome sequence of Streptomyces sp. RB6PN23 isolated from peat swamp forest in Thailand.</title>
        <authorList>
            <person name="Klaysubun C."/>
            <person name="Duangmal K."/>
        </authorList>
    </citation>
    <scope>NUCLEOTIDE SEQUENCE [LARGE SCALE GENOMIC DNA]</scope>
    <source>
        <strain evidence="2 3">RB6PN23</strain>
    </source>
</reference>
<accession>A0ABT5ZKF4</accession>
<dbReference type="Pfam" id="PF04203">
    <property type="entry name" value="Sortase"/>
    <property type="match status" value="1"/>
</dbReference>
<evidence type="ECO:0000256" key="1">
    <source>
        <dbReference type="ARBA" id="ARBA00022801"/>
    </source>
</evidence>
<keyword evidence="1" id="KW-0378">Hydrolase</keyword>